<feature type="region of interest" description="Disordered" evidence="1">
    <location>
        <begin position="414"/>
        <end position="448"/>
    </location>
</feature>
<feature type="compositionally biased region" description="Basic and acidic residues" evidence="1">
    <location>
        <begin position="158"/>
        <end position="171"/>
    </location>
</feature>
<dbReference type="GeneID" id="7837196"/>
<evidence type="ECO:0000313" key="2">
    <source>
        <dbReference type="EMBL" id="EAS05843.2"/>
    </source>
</evidence>
<organism evidence="2 3">
    <name type="scientific">Tetrahymena thermophila (strain SB210)</name>
    <dbReference type="NCBI Taxonomy" id="312017"/>
    <lineage>
        <taxon>Eukaryota</taxon>
        <taxon>Sar</taxon>
        <taxon>Alveolata</taxon>
        <taxon>Ciliophora</taxon>
        <taxon>Intramacronucleata</taxon>
        <taxon>Oligohymenophorea</taxon>
        <taxon>Hymenostomatida</taxon>
        <taxon>Tetrahymenina</taxon>
        <taxon>Tetrahymenidae</taxon>
        <taxon>Tetrahymena</taxon>
    </lineage>
</organism>
<feature type="compositionally biased region" description="Low complexity" evidence="1">
    <location>
        <begin position="711"/>
        <end position="721"/>
    </location>
</feature>
<dbReference type="KEGG" id="tet:TTHERM_00971670"/>
<keyword evidence="3" id="KW-1185">Reference proteome</keyword>
<feature type="compositionally biased region" description="Polar residues" evidence="1">
    <location>
        <begin position="174"/>
        <end position="194"/>
    </location>
</feature>
<reference evidence="3" key="1">
    <citation type="journal article" date="2006" name="PLoS Biol.">
        <title>Macronuclear genome sequence of the ciliate Tetrahymena thermophila, a model eukaryote.</title>
        <authorList>
            <person name="Eisen J.A."/>
            <person name="Coyne R.S."/>
            <person name="Wu M."/>
            <person name="Wu D."/>
            <person name="Thiagarajan M."/>
            <person name="Wortman J.R."/>
            <person name="Badger J.H."/>
            <person name="Ren Q."/>
            <person name="Amedeo P."/>
            <person name="Jones K.M."/>
            <person name="Tallon L.J."/>
            <person name="Delcher A.L."/>
            <person name="Salzberg S.L."/>
            <person name="Silva J.C."/>
            <person name="Haas B.J."/>
            <person name="Majoros W.H."/>
            <person name="Farzad M."/>
            <person name="Carlton J.M."/>
            <person name="Smith R.K. Jr."/>
            <person name="Garg J."/>
            <person name="Pearlman R.E."/>
            <person name="Karrer K.M."/>
            <person name="Sun L."/>
            <person name="Manning G."/>
            <person name="Elde N.C."/>
            <person name="Turkewitz A.P."/>
            <person name="Asai D.J."/>
            <person name="Wilkes D.E."/>
            <person name="Wang Y."/>
            <person name="Cai H."/>
            <person name="Collins K."/>
            <person name="Stewart B.A."/>
            <person name="Lee S.R."/>
            <person name="Wilamowska K."/>
            <person name="Weinberg Z."/>
            <person name="Ruzzo W.L."/>
            <person name="Wloga D."/>
            <person name="Gaertig J."/>
            <person name="Frankel J."/>
            <person name="Tsao C.-C."/>
            <person name="Gorovsky M.A."/>
            <person name="Keeling P.J."/>
            <person name="Waller R.F."/>
            <person name="Patron N.J."/>
            <person name="Cherry J.M."/>
            <person name="Stover N.A."/>
            <person name="Krieger C.J."/>
            <person name="del Toro C."/>
            <person name="Ryder H.F."/>
            <person name="Williamson S.C."/>
            <person name="Barbeau R.A."/>
            <person name="Hamilton E.P."/>
            <person name="Orias E."/>
        </authorList>
    </citation>
    <scope>NUCLEOTIDE SEQUENCE [LARGE SCALE GENOMIC DNA]</scope>
    <source>
        <strain evidence="3">SB210</strain>
    </source>
</reference>
<feature type="compositionally biased region" description="Polar residues" evidence="1">
    <location>
        <begin position="116"/>
        <end position="140"/>
    </location>
</feature>
<proteinExistence type="predicted"/>
<evidence type="ECO:0000313" key="3">
    <source>
        <dbReference type="Proteomes" id="UP000009168"/>
    </source>
</evidence>
<dbReference type="InParanoid" id="Q24DK5"/>
<feature type="compositionally biased region" description="Polar residues" evidence="1">
    <location>
        <begin position="419"/>
        <end position="448"/>
    </location>
</feature>
<feature type="region of interest" description="Disordered" evidence="1">
    <location>
        <begin position="116"/>
        <end position="194"/>
    </location>
</feature>
<sequence length="733" mass="84394">MSIYSGFGTRKQEHEYNTSIERLINLLSQKILELHLNQGIDDQKFVVSFGKIYGAITKLEQNKYLPPKFSESANELAKKLGFYYEQISNAIGSNYSTIQMNERIVKNSSLLNSSKQTLSVQKNMNQQKASPQLAMSQSPRLPTKNKSKSGISSPKILNRLDEGYKTDKQESTGDELNQTFPIKQKNRNSFDNTNKKQVLNNDKKQSNINQNNHGSQNNIVSVSQVIQNQQIQMARQNSSNNNKSSVIPSVVLQPIPLQQLDQNKKNNNELLIQVNLLEESNKFVNLYPSSDQDSQQNYELNDHKLKQQNDQFLDKWSKLCSNIYKYQTGEQPQIKNESTQELNEEQIANGNGLDPIAQEALNFQIIQKQRQQYYQQQMIKNQQFIQSQILNQKLFNQQMQQNLQGNQDNLAVSRVSRKNAVSQSLQRYQKQSPQAKNNRSTSITNPTTVKVNNRYNLDNSKLLSQKKENYKKLNQNGQNVPQFTNFSNNSTSNKNSSSNLRVLPDLNTSQNLGSLNQNNIQIQQSYQFHNESNFPEPKKQLNNVSEDLPQSYQNRYKQQAISGKESNQDNLNTQINATKKQQMIFQNREPINYRNQKTEGTEQIQQNISLPQTNQSYSFSNSKNIVVNGGKKQKSPYNSILGYPIQQKNKARRLSNIQLENDQEDPFSLDQSIQRIYKESKAYSTQHKENKQMANFNLSQSTKNQNKEDIQIPQLQPQIQPKNESGFFITPTQ</sequence>
<name>Q24DK5_TETTS</name>
<feature type="region of interest" description="Disordered" evidence="1">
    <location>
        <begin position="701"/>
        <end position="733"/>
    </location>
</feature>
<dbReference type="Proteomes" id="UP000009168">
    <property type="component" value="Unassembled WGS sequence"/>
</dbReference>
<dbReference type="OrthoDB" id="305923at2759"/>
<dbReference type="RefSeq" id="XP_001026088.2">
    <property type="nucleotide sequence ID" value="XM_001026088.2"/>
</dbReference>
<accession>Q24DK5</accession>
<feature type="compositionally biased region" description="Low complexity" evidence="1">
    <location>
        <begin position="483"/>
        <end position="499"/>
    </location>
</feature>
<dbReference type="EMBL" id="GG662319">
    <property type="protein sequence ID" value="EAS05843.2"/>
    <property type="molecule type" value="Genomic_DNA"/>
</dbReference>
<gene>
    <name evidence="2" type="ORF">TTHERM_00971670</name>
</gene>
<feature type="region of interest" description="Disordered" evidence="1">
    <location>
        <begin position="475"/>
        <end position="512"/>
    </location>
</feature>
<dbReference type="HOGENOM" id="CLU_410788_0_0_1"/>
<evidence type="ECO:0000256" key="1">
    <source>
        <dbReference type="SAM" id="MobiDB-lite"/>
    </source>
</evidence>
<protein>
    <submittedName>
        <fullName evidence="2">Uncharacterized protein</fullName>
    </submittedName>
</protein>
<dbReference type="AlphaFoldDB" id="Q24DK5"/>